<evidence type="ECO:0000313" key="1">
    <source>
        <dbReference type="EMBL" id="QHU14401.1"/>
    </source>
</evidence>
<dbReference type="AlphaFoldDB" id="A0A6C0KB44"/>
<reference evidence="1" key="1">
    <citation type="journal article" date="2020" name="Nature">
        <title>Giant virus diversity and host interactions through global metagenomics.</title>
        <authorList>
            <person name="Schulz F."/>
            <person name="Roux S."/>
            <person name="Paez-Espino D."/>
            <person name="Jungbluth S."/>
            <person name="Walsh D.A."/>
            <person name="Denef V.J."/>
            <person name="McMahon K.D."/>
            <person name="Konstantinidis K.T."/>
            <person name="Eloe-Fadrosh E.A."/>
            <person name="Kyrpides N.C."/>
            <person name="Woyke T."/>
        </authorList>
    </citation>
    <scope>NUCLEOTIDE SEQUENCE</scope>
    <source>
        <strain evidence="1">GVMAG-S-1102113-118</strain>
    </source>
</reference>
<accession>A0A6C0KB44</accession>
<name>A0A6C0KB44_9ZZZZ</name>
<proteinExistence type="predicted"/>
<organism evidence="1">
    <name type="scientific">viral metagenome</name>
    <dbReference type="NCBI Taxonomy" id="1070528"/>
    <lineage>
        <taxon>unclassified sequences</taxon>
        <taxon>metagenomes</taxon>
        <taxon>organismal metagenomes</taxon>
    </lineage>
</organism>
<sequence>MSALWIDDPQVLLSIDPEDWNPICGPVEKKINALTRLIIVVSAVFSIKNKNTKIFQRCVMAVAVVMIIYTLFDTPNVSSFGQAEVVTPAPKNEGNPQTNTHNPLGNWLPPITSTKTPAIVNNSLSTPDTILTDGVPTDDAFGNRSLTRPFYKTPEDNDNFKNFLYADGLENTFKQGSVYSHLSCPYSTGVAPGGGA</sequence>
<dbReference type="EMBL" id="MN740840">
    <property type="protein sequence ID" value="QHU14401.1"/>
    <property type="molecule type" value="Genomic_DNA"/>
</dbReference>
<protein>
    <submittedName>
        <fullName evidence="1">Uncharacterized protein</fullName>
    </submittedName>
</protein>